<dbReference type="GO" id="GO:0140662">
    <property type="term" value="F:ATP-dependent protein folding chaperone"/>
    <property type="evidence" value="ECO:0007669"/>
    <property type="project" value="InterPro"/>
</dbReference>
<sequence length="280" mass="30652">MKSFWFGGMSRMPKVQKLVQDLFNKPPNKSVNPDEAVSIGAAIQGGVLKGDVKELLLLDVTPLSLGIETLGGVFTKMIPRNTTIPTKKSQTYSTASDNQTVVSIRVFQGEREMAADNKLLGQFDLSGIPPAPRGVPQIDVTFDIDANGIVHVSAKDKATGKDHSITIQSSGGLSESEIQDMINKAEKYKDEDKKRRELVDLKNEADGAIFNTEKSLNEHKAKLQPNEVQEIESAIQNLRVLLTENLTANDVQRLKDAVENVKNSAMKIGQAMYRNTGGCQ</sequence>
<keyword evidence="1" id="KW-0547">Nucleotide-binding</keyword>
<accession>A0BND9</accession>
<dbReference type="Pfam" id="PF00012">
    <property type="entry name" value="HSP70"/>
    <property type="match status" value="1"/>
</dbReference>
<dbReference type="PANTHER" id="PTHR19375">
    <property type="entry name" value="HEAT SHOCK PROTEIN 70KDA"/>
    <property type="match status" value="1"/>
</dbReference>
<dbReference type="GO" id="GO:0005524">
    <property type="term" value="F:ATP binding"/>
    <property type="evidence" value="ECO:0007669"/>
    <property type="project" value="UniProtKB-KW"/>
</dbReference>
<dbReference type="SUPFAM" id="SSF100920">
    <property type="entry name" value="Heat shock protein 70kD (HSP70), peptide-binding domain"/>
    <property type="match status" value="1"/>
</dbReference>
<dbReference type="InterPro" id="IPR029047">
    <property type="entry name" value="HSP70_peptide-bd_sf"/>
</dbReference>
<proteinExistence type="predicted"/>
<dbReference type="KEGG" id="ptm:GSPATT00030694001"/>
<keyword evidence="4" id="KW-1185">Reference proteome</keyword>
<dbReference type="Gene3D" id="1.20.1270.10">
    <property type="match status" value="1"/>
</dbReference>
<evidence type="ECO:0000256" key="2">
    <source>
        <dbReference type="ARBA" id="ARBA00022840"/>
    </source>
</evidence>
<dbReference type="SUPFAM" id="SSF53067">
    <property type="entry name" value="Actin-like ATPase domain"/>
    <property type="match status" value="1"/>
</dbReference>
<dbReference type="InParanoid" id="A0BND9"/>
<reference evidence="3 4" key="1">
    <citation type="journal article" date="2006" name="Nature">
        <title>Global trends of whole-genome duplications revealed by the ciliate Paramecium tetraurelia.</title>
        <authorList>
            <consortium name="Genoscope"/>
            <person name="Aury J.-M."/>
            <person name="Jaillon O."/>
            <person name="Duret L."/>
            <person name="Noel B."/>
            <person name="Jubin C."/>
            <person name="Porcel B.M."/>
            <person name="Segurens B."/>
            <person name="Daubin V."/>
            <person name="Anthouard V."/>
            <person name="Aiach N."/>
            <person name="Arnaiz O."/>
            <person name="Billaut A."/>
            <person name="Beisson J."/>
            <person name="Blanc I."/>
            <person name="Bouhouche K."/>
            <person name="Camara F."/>
            <person name="Duharcourt S."/>
            <person name="Guigo R."/>
            <person name="Gogendeau D."/>
            <person name="Katinka M."/>
            <person name="Keller A.-M."/>
            <person name="Kissmehl R."/>
            <person name="Klotz C."/>
            <person name="Koll F."/>
            <person name="Le Moue A."/>
            <person name="Lepere C."/>
            <person name="Malinsky S."/>
            <person name="Nowacki M."/>
            <person name="Nowak J.K."/>
            <person name="Plattner H."/>
            <person name="Poulain J."/>
            <person name="Ruiz F."/>
            <person name="Serrano V."/>
            <person name="Zagulski M."/>
            <person name="Dessen P."/>
            <person name="Betermier M."/>
            <person name="Weissenbach J."/>
            <person name="Scarpelli C."/>
            <person name="Schachter V."/>
            <person name="Sperling L."/>
            <person name="Meyer E."/>
            <person name="Cohen J."/>
            <person name="Wincker P."/>
        </authorList>
    </citation>
    <scope>NUCLEOTIDE SEQUENCE [LARGE SCALE GENOMIC DNA]</scope>
    <source>
        <strain evidence="3 4">Stock d4-2</strain>
    </source>
</reference>
<dbReference type="STRING" id="5888.A0BND9"/>
<dbReference type="FunFam" id="3.30.420.40:FF:000125">
    <property type="entry name" value="Chaperone protein DnaK 1"/>
    <property type="match status" value="1"/>
</dbReference>
<protein>
    <submittedName>
        <fullName evidence="3">Uncharacterized protein</fullName>
    </submittedName>
</protein>
<evidence type="ECO:0000256" key="1">
    <source>
        <dbReference type="ARBA" id="ARBA00022741"/>
    </source>
</evidence>
<dbReference type="Gene3D" id="2.60.34.10">
    <property type="entry name" value="Substrate Binding Domain Of DNAk, Chain A, domain 1"/>
    <property type="match status" value="1"/>
</dbReference>
<dbReference type="Gene3D" id="3.30.420.40">
    <property type="match status" value="2"/>
</dbReference>
<dbReference type="eggNOG" id="KOG0102">
    <property type="taxonomic scope" value="Eukaryota"/>
</dbReference>
<dbReference type="OMA" id="GIEICET"/>
<dbReference type="AlphaFoldDB" id="A0BND9"/>
<dbReference type="GeneID" id="5013238"/>
<keyword evidence="2" id="KW-0067">ATP-binding</keyword>
<evidence type="ECO:0000313" key="4">
    <source>
        <dbReference type="Proteomes" id="UP000000600"/>
    </source>
</evidence>
<organism evidence="3 4">
    <name type="scientific">Paramecium tetraurelia</name>
    <dbReference type="NCBI Taxonomy" id="5888"/>
    <lineage>
        <taxon>Eukaryota</taxon>
        <taxon>Sar</taxon>
        <taxon>Alveolata</taxon>
        <taxon>Ciliophora</taxon>
        <taxon>Intramacronucleata</taxon>
        <taxon>Oligohymenophorea</taxon>
        <taxon>Peniculida</taxon>
        <taxon>Parameciidae</taxon>
        <taxon>Paramecium</taxon>
    </lineage>
</organism>
<dbReference type="EMBL" id="CT868006">
    <property type="protein sequence ID" value="CAK60056.1"/>
    <property type="molecule type" value="Genomic_DNA"/>
</dbReference>
<evidence type="ECO:0000313" key="3">
    <source>
        <dbReference type="EMBL" id="CAK60056.1"/>
    </source>
</evidence>
<dbReference type="OrthoDB" id="2401965at2759"/>
<dbReference type="InterPro" id="IPR043129">
    <property type="entry name" value="ATPase_NBD"/>
</dbReference>
<dbReference type="HOGENOM" id="CLU_005965_10_0_1"/>
<dbReference type="InterPro" id="IPR013126">
    <property type="entry name" value="Hsp_70_fam"/>
</dbReference>
<dbReference type="InterPro" id="IPR029048">
    <property type="entry name" value="HSP70_C_sf"/>
</dbReference>
<gene>
    <name evidence="3" type="ORF">GSPATT00030694001</name>
</gene>
<dbReference type="RefSeq" id="XP_001427454.1">
    <property type="nucleotide sequence ID" value="XM_001427417.2"/>
</dbReference>
<name>A0BND9_PARTE</name>
<dbReference type="FunFam" id="1.20.1270.10:FF:000036">
    <property type="entry name" value="Chaperone protein DnaK"/>
    <property type="match status" value="1"/>
</dbReference>
<dbReference type="PRINTS" id="PR00301">
    <property type="entry name" value="HEATSHOCK70"/>
</dbReference>
<dbReference type="FunFam" id="2.60.34.10:FF:000014">
    <property type="entry name" value="Chaperone protein DnaK HSP70"/>
    <property type="match status" value="1"/>
</dbReference>
<dbReference type="Proteomes" id="UP000000600">
    <property type="component" value="Unassembled WGS sequence"/>
</dbReference>